<organism evidence="7 8">
    <name type="scientific">Aspergillus chevalieri</name>
    <name type="common">Eurotium chevalieri</name>
    <dbReference type="NCBI Taxonomy" id="182096"/>
    <lineage>
        <taxon>Eukaryota</taxon>
        <taxon>Fungi</taxon>
        <taxon>Dikarya</taxon>
        <taxon>Ascomycota</taxon>
        <taxon>Pezizomycotina</taxon>
        <taxon>Eurotiomycetes</taxon>
        <taxon>Eurotiomycetidae</taxon>
        <taxon>Eurotiales</taxon>
        <taxon>Aspergillaceae</taxon>
        <taxon>Aspergillus</taxon>
        <taxon>Aspergillus subgen. Aspergillus</taxon>
    </lineage>
</organism>
<keyword evidence="5" id="KW-0560">Oxidoreductase</keyword>
<evidence type="ECO:0000313" key="7">
    <source>
        <dbReference type="EMBL" id="BCR85125.1"/>
    </source>
</evidence>
<dbReference type="Gene3D" id="3.40.50.720">
    <property type="entry name" value="NAD(P)-binding Rossmann-like Domain"/>
    <property type="match status" value="1"/>
</dbReference>
<dbReference type="SUPFAM" id="SSF50129">
    <property type="entry name" value="GroES-like"/>
    <property type="match status" value="1"/>
</dbReference>
<dbReference type="InterPro" id="IPR020843">
    <property type="entry name" value="ER"/>
</dbReference>
<dbReference type="InterPro" id="IPR013149">
    <property type="entry name" value="ADH-like_C"/>
</dbReference>
<dbReference type="SMART" id="SM00829">
    <property type="entry name" value="PKS_ER"/>
    <property type="match status" value="1"/>
</dbReference>
<dbReference type="KEGG" id="ache:ACHE_20583A"/>
<comment type="similarity">
    <text evidence="2">Belongs to the zinc-containing alcohol dehydrogenase family.</text>
</comment>
<dbReference type="InterPro" id="IPR036291">
    <property type="entry name" value="NAD(P)-bd_dom_sf"/>
</dbReference>
<dbReference type="InterPro" id="IPR013154">
    <property type="entry name" value="ADH-like_N"/>
</dbReference>
<gene>
    <name evidence="7" type="ORF">ACHE_20583A</name>
</gene>
<proteinExistence type="inferred from homology"/>
<reference evidence="7" key="2">
    <citation type="submission" date="2021-02" db="EMBL/GenBank/DDBJ databases">
        <title>Aspergillus chevalieri M1 genome sequence.</title>
        <authorList>
            <person name="Kadooka C."/>
            <person name="Mori K."/>
            <person name="Futagami T."/>
        </authorList>
    </citation>
    <scope>NUCLEOTIDE SEQUENCE</scope>
    <source>
        <strain evidence="7">M1</strain>
    </source>
</reference>
<evidence type="ECO:0000256" key="4">
    <source>
        <dbReference type="ARBA" id="ARBA00022833"/>
    </source>
</evidence>
<accession>A0A7R7VI32</accession>
<keyword evidence="4" id="KW-0862">Zinc</keyword>
<dbReference type="GO" id="GO:0046872">
    <property type="term" value="F:metal ion binding"/>
    <property type="evidence" value="ECO:0007669"/>
    <property type="project" value="UniProtKB-KW"/>
</dbReference>
<dbReference type="Pfam" id="PF08240">
    <property type="entry name" value="ADH_N"/>
    <property type="match status" value="1"/>
</dbReference>
<dbReference type="RefSeq" id="XP_043133647.1">
    <property type="nucleotide sequence ID" value="XM_043284902.1"/>
</dbReference>
<feature type="domain" description="Enoyl reductase (ER)" evidence="6">
    <location>
        <begin position="2"/>
        <end position="327"/>
    </location>
</feature>
<evidence type="ECO:0000256" key="5">
    <source>
        <dbReference type="ARBA" id="ARBA00023002"/>
    </source>
</evidence>
<dbReference type="SUPFAM" id="SSF51735">
    <property type="entry name" value="NAD(P)-binding Rossmann-fold domains"/>
    <property type="match status" value="1"/>
</dbReference>
<dbReference type="PANTHER" id="PTHR42940">
    <property type="entry name" value="ALCOHOL DEHYDROGENASE 1-RELATED"/>
    <property type="match status" value="1"/>
</dbReference>
<dbReference type="PANTHER" id="PTHR42940:SF8">
    <property type="entry name" value="VACUOLAR PROTEIN SORTING-ASSOCIATED PROTEIN 11"/>
    <property type="match status" value="1"/>
</dbReference>
<keyword evidence="8" id="KW-1185">Reference proteome</keyword>
<evidence type="ECO:0000256" key="3">
    <source>
        <dbReference type="ARBA" id="ARBA00022723"/>
    </source>
</evidence>
<dbReference type="InterPro" id="IPR011032">
    <property type="entry name" value="GroES-like_sf"/>
</dbReference>
<dbReference type="GO" id="GO:0004022">
    <property type="term" value="F:alcohol dehydrogenase (NAD+) activity"/>
    <property type="evidence" value="ECO:0007669"/>
    <property type="project" value="TreeGrafter"/>
</dbReference>
<dbReference type="GO" id="GO:0005737">
    <property type="term" value="C:cytoplasm"/>
    <property type="evidence" value="ECO:0007669"/>
    <property type="project" value="TreeGrafter"/>
</dbReference>
<evidence type="ECO:0000256" key="2">
    <source>
        <dbReference type="ARBA" id="ARBA00008072"/>
    </source>
</evidence>
<dbReference type="Proteomes" id="UP000637239">
    <property type="component" value="Chromosome 2"/>
</dbReference>
<protein>
    <recommendedName>
        <fullName evidence="6">Enoyl reductase (ER) domain-containing protein</fullName>
    </recommendedName>
</protein>
<dbReference type="AlphaFoldDB" id="A0A7R7VI32"/>
<comment type="cofactor">
    <cofactor evidence="1">
        <name>Zn(2+)</name>
        <dbReference type="ChEBI" id="CHEBI:29105"/>
    </cofactor>
</comment>
<name>A0A7R7VI32_ASPCH</name>
<dbReference type="GeneID" id="66979484"/>
<evidence type="ECO:0000256" key="1">
    <source>
        <dbReference type="ARBA" id="ARBA00001947"/>
    </source>
</evidence>
<dbReference type="EMBL" id="AP024417">
    <property type="protein sequence ID" value="BCR85125.1"/>
    <property type="molecule type" value="Genomic_DNA"/>
</dbReference>
<reference evidence="7" key="1">
    <citation type="submission" date="2021-01" db="EMBL/GenBank/DDBJ databases">
        <authorList>
            <consortium name="Aspergillus chevalieri M1 genome sequencing consortium"/>
            <person name="Kazuki M."/>
            <person name="Futagami T."/>
        </authorList>
    </citation>
    <scope>NUCLEOTIDE SEQUENCE</scope>
    <source>
        <strain evidence="7">M1</strain>
    </source>
</reference>
<sequence length="330" mass="35158">MTSQIPSPKPHQVLIRIKAAGFCHTDLLALNGEFGTKLPFIGSHEPAGVVVDVGADVRRFEKGDRVGCINFDSVCGKCPDCKAGLPIYCDAPLMKGITTNGAWAKYMVADARFMIKLPDDMDFKTAAPLMCAGISIYGGIVRAKVPKGGSIGIVGIGGLGHIGTQVAKCMGYKVAAIDIKQPALNCVASYAHKPDALILSSDPVETSLSKINTITSNEYGYEGLDATVLATDHSAAFEAAAALTRKHGTMVLLGQPEKGITMSYLTTIYKDIKLVGSLVADTQQAEELVSLVHENGLHVDVKEWKMEEAEEMRQAYLNGTTSGKNVIVID</sequence>
<evidence type="ECO:0000259" key="6">
    <source>
        <dbReference type="SMART" id="SM00829"/>
    </source>
</evidence>
<dbReference type="Pfam" id="PF00107">
    <property type="entry name" value="ADH_zinc_N"/>
    <property type="match status" value="1"/>
</dbReference>
<keyword evidence="3" id="KW-0479">Metal-binding</keyword>
<evidence type="ECO:0000313" key="8">
    <source>
        <dbReference type="Proteomes" id="UP000637239"/>
    </source>
</evidence>
<dbReference type="Gene3D" id="3.90.180.10">
    <property type="entry name" value="Medium-chain alcohol dehydrogenases, catalytic domain"/>
    <property type="match status" value="1"/>
</dbReference>